<dbReference type="Proteomes" id="UP001501175">
    <property type="component" value="Unassembled WGS sequence"/>
</dbReference>
<protein>
    <recommendedName>
        <fullName evidence="3">Methyltransferase domain-containing protein</fullName>
    </recommendedName>
</protein>
<evidence type="ECO:0000313" key="2">
    <source>
        <dbReference type="Proteomes" id="UP001501175"/>
    </source>
</evidence>
<comment type="caution">
    <text evidence="1">The sequence shown here is derived from an EMBL/GenBank/DDBJ whole genome shotgun (WGS) entry which is preliminary data.</text>
</comment>
<dbReference type="InterPro" id="IPR029063">
    <property type="entry name" value="SAM-dependent_MTases_sf"/>
</dbReference>
<dbReference type="SUPFAM" id="SSF53335">
    <property type="entry name" value="S-adenosyl-L-methionine-dependent methyltransferases"/>
    <property type="match status" value="1"/>
</dbReference>
<proteinExistence type="predicted"/>
<dbReference type="CDD" id="cd02440">
    <property type="entry name" value="AdoMet_MTases"/>
    <property type="match status" value="1"/>
</dbReference>
<organism evidence="1 2">
    <name type="scientific">Nibrella saemangeumensis</name>
    <dbReference type="NCBI Taxonomy" id="1084526"/>
    <lineage>
        <taxon>Bacteria</taxon>
        <taxon>Pseudomonadati</taxon>
        <taxon>Bacteroidota</taxon>
        <taxon>Cytophagia</taxon>
        <taxon>Cytophagales</taxon>
        <taxon>Spirosomataceae</taxon>
        <taxon>Nibrella</taxon>
    </lineage>
</organism>
<dbReference type="Pfam" id="PF13489">
    <property type="entry name" value="Methyltransf_23"/>
    <property type="match status" value="1"/>
</dbReference>
<dbReference type="RefSeq" id="WP_345241092.1">
    <property type="nucleotide sequence ID" value="NZ_BAABHD010000010.1"/>
</dbReference>
<dbReference type="PANTHER" id="PTHR43861">
    <property type="entry name" value="TRANS-ACONITATE 2-METHYLTRANSFERASE-RELATED"/>
    <property type="match status" value="1"/>
</dbReference>
<name>A0ABP8MHZ0_9BACT</name>
<keyword evidence="2" id="KW-1185">Reference proteome</keyword>
<accession>A0ABP8MHZ0</accession>
<dbReference type="EMBL" id="BAABHD010000010">
    <property type="protein sequence ID" value="GAA4449750.1"/>
    <property type="molecule type" value="Genomic_DNA"/>
</dbReference>
<sequence length="193" mass="22089">MNPFTSFFKRKILRINRDRWNYQYDKGLWDGLKALDELARFSVIVGYVKYLKPGQPEILEIGCGEGLLQQRLQEQNYGRYVGTDISDSAIERAKAAADPKCTYLVGDMDKYEPEGTFDMIIFNEVIYYSKHPLQTLQRLATYLKPQGLLIVTINDHKHSDELWNSIKGGFKLLDETKTITAKGSCVCNVLVPV</sequence>
<reference evidence="2" key="1">
    <citation type="journal article" date="2019" name="Int. J. Syst. Evol. Microbiol.">
        <title>The Global Catalogue of Microorganisms (GCM) 10K type strain sequencing project: providing services to taxonomists for standard genome sequencing and annotation.</title>
        <authorList>
            <consortium name="The Broad Institute Genomics Platform"/>
            <consortium name="The Broad Institute Genome Sequencing Center for Infectious Disease"/>
            <person name="Wu L."/>
            <person name="Ma J."/>
        </authorList>
    </citation>
    <scope>NUCLEOTIDE SEQUENCE [LARGE SCALE GENOMIC DNA]</scope>
    <source>
        <strain evidence="2">JCM 17927</strain>
    </source>
</reference>
<dbReference type="Gene3D" id="3.40.50.150">
    <property type="entry name" value="Vaccinia Virus protein VP39"/>
    <property type="match status" value="1"/>
</dbReference>
<evidence type="ECO:0000313" key="1">
    <source>
        <dbReference type="EMBL" id="GAA4449750.1"/>
    </source>
</evidence>
<gene>
    <name evidence="1" type="ORF">GCM10023189_09350</name>
</gene>
<evidence type="ECO:0008006" key="3">
    <source>
        <dbReference type="Google" id="ProtNLM"/>
    </source>
</evidence>